<comment type="caution">
    <text evidence="9">The sequence shown here is derived from an EMBL/GenBank/DDBJ whole genome shotgun (WGS) entry which is preliminary data.</text>
</comment>
<dbReference type="CDD" id="cd00593">
    <property type="entry name" value="RIBOc"/>
    <property type="match status" value="1"/>
</dbReference>
<evidence type="ECO:0000313" key="10">
    <source>
        <dbReference type="Proteomes" id="UP000017559"/>
    </source>
</evidence>
<dbReference type="Gene3D" id="1.10.1520.10">
    <property type="entry name" value="Ribonuclease III domain"/>
    <property type="match status" value="1"/>
</dbReference>
<dbReference type="PANTHER" id="PTHR11207:SF0">
    <property type="entry name" value="RIBONUCLEASE 3"/>
    <property type="match status" value="1"/>
</dbReference>
<evidence type="ECO:0000256" key="6">
    <source>
        <dbReference type="SAM" id="MobiDB-lite"/>
    </source>
</evidence>
<keyword evidence="3" id="KW-0378">Hydrolase</keyword>
<dbReference type="InterPro" id="IPR000999">
    <property type="entry name" value="RNase_III_dom"/>
</dbReference>
<feature type="compositionally biased region" description="Polar residues" evidence="6">
    <location>
        <begin position="300"/>
        <end position="311"/>
    </location>
</feature>
<evidence type="ECO:0000256" key="5">
    <source>
        <dbReference type="PROSITE-ProRule" id="PRU00266"/>
    </source>
</evidence>
<proteinExistence type="predicted"/>
<dbReference type="Pfam" id="PF14622">
    <property type="entry name" value="Ribonucleas_3_3"/>
    <property type="match status" value="1"/>
</dbReference>
<dbReference type="SUPFAM" id="SSF54768">
    <property type="entry name" value="dsRNA-binding domain-like"/>
    <property type="match status" value="1"/>
</dbReference>
<dbReference type="SMART" id="SM00535">
    <property type="entry name" value="RIBOc"/>
    <property type="match status" value="1"/>
</dbReference>
<dbReference type="KEGG" id="mrr:Moror_10261"/>
<dbReference type="Gene3D" id="3.30.160.20">
    <property type="match status" value="1"/>
</dbReference>
<evidence type="ECO:0000256" key="2">
    <source>
        <dbReference type="ARBA" id="ARBA00022759"/>
    </source>
</evidence>
<feature type="domain" description="DRBM" evidence="7">
    <location>
        <begin position="746"/>
        <end position="780"/>
    </location>
</feature>
<evidence type="ECO:0000313" key="9">
    <source>
        <dbReference type="EMBL" id="ESK92089.1"/>
    </source>
</evidence>
<feature type="compositionally biased region" description="Low complexity" evidence="6">
    <location>
        <begin position="260"/>
        <end position="273"/>
    </location>
</feature>
<feature type="domain" description="RNase III" evidence="8">
    <location>
        <begin position="483"/>
        <end position="607"/>
    </location>
</feature>
<evidence type="ECO:0000256" key="1">
    <source>
        <dbReference type="ARBA" id="ARBA00022722"/>
    </source>
</evidence>
<evidence type="ECO:0000256" key="4">
    <source>
        <dbReference type="ARBA" id="ARBA00022884"/>
    </source>
</evidence>
<evidence type="ECO:0000259" key="7">
    <source>
        <dbReference type="PROSITE" id="PS50137"/>
    </source>
</evidence>
<dbReference type="OrthoDB" id="2392202at2759"/>
<dbReference type="GO" id="GO:0006369">
    <property type="term" value="P:termination of RNA polymerase II transcription"/>
    <property type="evidence" value="ECO:0007669"/>
    <property type="project" value="TreeGrafter"/>
</dbReference>
<protein>
    <submittedName>
        <fullName evidence="9">Ribonuclease III</fullName>
    </submittedName>
</protein>
<accession>V2YK63</accession>
<reference evidence="9 10" key="1">
    <citation type="journal article" date="2014" name="BMC Genomics">
        <title>Genome and secretome analysis of the hemibiotrophic fungal pathogen, Moniliophthora roreri, which causes frosty pod rot disease of cacao: mechanisms of the biotrophic and necrotrophic phases.</title>
        <authorList>
            <person name="Meinhardt L.W."/>
            <person name="Costa G.G.L."/>
            <person name="Thomazella D.P.T."/>
            <person name="Teixeira P.J.P.L."/>
            <person name="Carazzolle M.F."/>
            <person name="Schuster S.C."/>
            <person name="Carlson J.E."/>
            <person name="Guiltinan M.J."/>
            <person name="Mieczkowski P."/>
            <person name="Farmer A."/>
            <person name="Ramaraj T."/>
            <person name="Crozier J."/>
            <person name="Davis R.E."/>
            <person name="Shao J."/>
            <person name="Melnick R.L."/>
            <person name="Pereira G.A.G."/>
            <person name="Bailey B.A."/>
        </authorList>
    </citation>
    <scope>NUCLEOTIDE SEQUENCE [LARGE SCALE GENOMIC DNA]</scope>
    <source>
        <strain evidence="9 10">MCA 2997</strain>
    </source>
</reference>
<gene>
    <name evidence="9" type="ORF">Moror_10261</name>
</gene>
<dbReference type="GO" id="GO:0006364">
    <property type="term" value="P:rRNA processing"/>
    <property type="evidence" value="ECO:0007669"/>
    <property type="project" value="TreeGrafter"/>
</dbReference>
<dbReference type="AlphaFoldDB" id="V2YK63"/>
<keyword evidence="10" id="KW-1185">Reference proteome</keyword>
<sequence>MEREGQRYARHLFLHGHGYALWIPEPNDNSTPEYFDQGVRVGDVGIITNDGGFDYLFNICAPADDPINRTHGVPCDFTPLIWNEEIFSTPGRFRSGVPTCSRRAKQRQLSFEASAAVLGSPVGIGGGLEISFQEDSGAVLMPPNGALRVDCVQLAVFRSYAEKNAHHWYQFVNGDRGREAENGSLYLVTGFDKTDAWETALFDSSSSSHSCTLVFTTGGVADGRMKLLQSSMLQPPSSIASTYSSSQKDILGPMGRIKLNGSQPDSPPSSGNNNGDGGSQGSPSSTRANLDSGDSWCEKGSQSTEGASSDTSIEDDDLDFFTSKPYHPLIVINDHILQSKHEVNVVVTHDNVWIALLSDEDTDMPDDQTLIRRFEEKYDVTAPNGIALVNYKEDLDKAKEATFPDSYWEGTLGNLEESSMSPSIDDGLIVSTDLSMKRSAASGLIGYEECNGNTFSLSRKMTPNRDTTVHGAELPALPSLPKINSKEIERQILTHRSVYARPTHTFEDLPNDPSPDNEKFEHLGDSVLSLVVTDLLFEMYPGLRVGPSTKVRAMIVNNQILAAISQRYKLPHRLSVHPTQALALRESIHVQADVFEAFVGGLYTDQGLEAVRPWLNALFRPYVKTAYDIVRAQYGPGLLIVSPSQSNSSSLSWPSSSPTSPPHIDSDSNDPAPATAAMNTQGLAGHLVLFNKWVAKLNKQVEWVPLPIEDAQYPVKVMPTASASPPSEVWKLTNLTPMKSIPVWRIKVVVDGETYGEGKGMTKKAAKNEAAKMALAKLGISTHGWYVFTSFSLRSETVVYRFTVLLFYA</sequence>
<dbReference type="SUPFAM" id="SSF69065">
    <property type="entry name" value="RNase III domain-like"/>
    <property type="match status" value="1"/>
</dbReference>
<feature type="compositionally biased region" description="Low complexity" evidence="6">
    <location>
        <begin position="649"/>
        <end position="658"/>
    </location>
</feature>
<dbReference type="GO" id="GO:0005654">
    <property type="term" value="C:nucleoplasm"/>
    <property type="evidence" value="ECO:0007669"/>
    <property type="project" value="TreeGrafter"/>
</dbReference>
<feature type="region of interest" description="Disordered" evidence="6">
    <location>
        <begin position="649"/>
        <end position="677"/>
    </location>
</feature>
<dbReference type="PROSITE" id="PS50142">
    <property type="entry name" value="RNASE_3_2"/>
    <property type="match status" value="1"/>
</dbReference>
<dbReference type="GO" id="GO:0034475">
    <property type="term" value="P:U4 snRNA 3'-end processing"/>
    <property type="evidence" value="ECO:0007669"/>
    <property type="project" value="TreeGrafter"/>
</dbReference>
<keyword evidence="2" id="KW-0255">Endonuclease</keyword>
<name>V2YK63_MONRO</name>
<evidence type="ECO:0000259" key="8">
    <source>
        <dbReference type="PROSITE" id="PS50142"/>
    </source>
</evidence>
<keyword evidence="4 5" id="KW-0694">RNA-binding</keyword>
<dbReference type="GO" id="GO:0004525">
    <property type="term" value="F:ribonuclease III activity"/>
    <property type="evidence" value="ECO:0007669"/>
    <property type="project" value="InterPro"/>
</dbReference>
<dbReference type="STRING" id="1381753.V2YK63"/>
<dbReference type="InterPro" id="IPR014720">
    <property type="entry name" value="dsRBD_dom"/>
</dbReference>
<dbReference type="GO" id="GO:0003723">
    <property type="term" value="F:RNA binding"/>
    <property type="evidence" value="ECO:0007669"/>
    <property type="project" value="UniProtKB-UniRule"/>
</dbReference>
<dbReference type="HOGENOM" id="CLU_348534_0_0_1"/>
<keyword evidence="1" id="KW-0540">Nuclease</keyword>
<dbReference type="InterPro" id="IPR036389">
    <property type="entry name" value="RNase_III_sf"/>
</dbReference>
<organism evidence="9 10">
    <name type="scientific">Moniliophthora roreri (strain MCA 2997)</name>
    <name type="common">Cocoa frosty pod rot fungus</name>
    <name type="synonym">Crinipellis roreri</name>
    <dbReference type="NCBI Taxonomy" id="1381753"/>
    <lineage>
        <taxon>Eukaryota</taxon>
        <taxon>Fungi</taxon>
        <taxon>Dikarya</taxon>
        <taxon>Basidiomycota</taxon>
        <taxon>Agaricomycotina</taxon>
        <taxon>Agaricomycetes</taxon>
        <taxon>Agaricomycetidae</taxon>
        <taxon>Agaricales</taxon>
        <taxon>Marasmiineae</taxon>
        <taxon>Marasmiaceae</taxon>
        <taxon>Moniliophthora</taxon>
    </lineage>
</organism>
<dbReference type="PANTHER" id="PTHR11207">
    <property type="entry name" value="RIBONUCLEASE III"/>
    <property type="match status" value="1"/>
</dbReference>
<dbReference type="Proteomes" id="UP000017559">
    <property type="component" value="Unassembled WGS sequence"/>
</dbReference>
<feature type="region of interest" description="Disordered" evidence="6">
    <location>
        <begin position="252"/>
        <end position="313"/>
    </location>
</feature>
<evidence type="ECO:0000256" key="3">
    <source>
        <dbReference type="ARBA" id="ARBA00022801"/>
    </source>
</evidence>
<dbReference type="PROSITE" id="PS50137">
    <property type="entry name" value="DS_RBD"/>
    <property type="match status" value="1"/>
</dbReference>
<dbReference type="Pfam" id="PF00035">
    <property type="entry name" value="dsrm"/>
    <property type="match status" value="1"/>
</dbReference>
<dbReference type="EMBL" id="AWSO01000303">
    <property type="protein sequence ID" value="ESK92089.1"/>
    <property type="molecule type" value="Genomic_DNA"/>
</dbReference>